<dbReference type="Proteomes" id="UP000198785">
    <property type="component" value="Unassembled WGS sequence"/>
</dbReference>
<dbReference type="Pfam" id="PF13568">
    <property type="entry name" value="OMP_b-brl_2"/>
    <property type="match status" value="1"/>
</dbReference>
<feature type="region of interest" description="Disordered" evidence="1">
    <location>
        <begin position="360"/>
        <end position="388"/>
    </location>
</feature>
<keyword evidence="5" id="KW-1185">Reference proteome</keyword>
<protein>
    <submittedName>
        <fullName evidence="4">Outer membrane protein beta-barrel domain-containing protein</fullName>
    </submittedName>
</protein>
<feature type="transmembrane region" description="Helical" evidence="2">
    <location>
        <begin position="49"/>
        <end position="68"/>
    </location>
</feature>
<feature type="domain" description="Outer membrane protein beta-barrel" evidence="3">
    <location>
        <begin position="236"/>
        <end position="352"/>
    </location>
</feature>
<organism evidence="4 5">
    <name type="scientific">Sphingobacterium wenxiniae</name>
    <dbReference type="NCBI Taxonomy" id="683125"/>
    <lineage>
        <taxon>Bacteria</taxon>
        <taxon>Pseudomonadati</taxon>
        <taxon>Bacteroidota</taxon>
        <taxon>Sphingobacteriia</taxon>
        <taxon>Sphingobacteriales</taxon>
        <taxon>Sphingobacteriaceae</taxon>
        <taxon>Sphingobacterium</taxon>
    </lineage>
</organism>
<evidence type="ECO:0000256" key="2">
    <source>
        <dbReference type="SAM" id="Phobius"/>
    </source>
</evidence>
<dbReference type="OrthoDB" id="1419682at2"/>
<dbReference type="InterPro" id="IPR025665">
    <property type="entry name" value="Beta-barrel_OMP_2"/>
</dbReference>
<keyword evidence="2" id="KW-0472">Membrane</keyword>
<feature type="compositionally biased region" description="Polar residues" evidence="1">
    <location>
        <begin position="360"/>
        <end position="375"/>
    </location>
</feature>
<evidence type="ECO:0000259" key="3">
    <source>
        <dbReference type="Pfam" id="PF13568"/>
    </source>
</evidence>
<dbReference type="RefSeq" id="WP_093363825.1">
    <property type="nucleotide sequence ID" value="NZ_FOZZ01000002.1"/>
</dbReference>
<gene>
    <name evidence="4" type="ORF">SAMN05660206_102287</name>
</gene>
<dbReference type="AlphaFoldDB" id="A0A1I6QE29"/>
<dbReference type="EMBL" id="FOZZ01000002">
    <property type="protein sequence ID" value="SFS50540.1"/>
    <property type="molecule type" value="Genomic_DNA"/>
</dbReference>
<accession>A0A1I6QE29</accession>
<sequence>MKEKNKKELIEVIKQQLQADRELPYREGAWEKFQAKYADKKPVKRLFPVYWGVAAAVLLLAFGLLYIYKGRPSEELLLQQQSASVVSPKEQPMVEKPVGNTSSDIPMDEELKDKIVLGVSVDNNEYIVNNEVKKVFSLQKVNNSKLLETTPFSMAYIPEISALKVTISPMRLSGDIDENPLLAEVDLGDQLTMAQQVNPSYAQTVETAGQLSPKRMKITDRMELGAFLSPGLMQESFDLGGGLVLGYRLSDKMTLRTGASFHQYEVNVLASDIKGKADQKQMDMPVGTEQLAAKGLPYQGMNVILPNLNAVTGKVQALDIPLELKYNMGKQFYTTAGVSYVAVLSQERYNHYREYSNPITYSSESENGQPSSQPNEMVERVTKSQESNVSTNGFGGFVNFSIGRQTPISRKLKLSVEPYVKIPVGQFKRTDMNYTNGGVRIMTHF</sequence>
<proteinExistence type="predicted"/>
<keyword evidence="2" id="KW-1133">Transmembrane helix</keyword>
<evidence type="ECO:0000313" key="5">
    <source>
        <dbReference type="Proteomes" id="UP000198785"/>
    </source>
</evidence>
<keyword evidence="2" id="KW-0812">Transmembrane</keyword>
<evidence type="ECO:0000313" key="4">
    <source>
        <dbReference type="EMBL" id="SFS50540.1"/>
    </source>
</evidence>
<reference evidence="4 5" key="1">
    <citation type="submission" date="2016-10" db="EMBL/GenBank/DDBJ databases">
        <authorList>
            <person name="de Groot N.N."/>
        </authorList>
    </citation>
    <scope>NUCLEOTIDE SEQUENCE [LARGE SCALE GENOMIC DNA]</scope>
    <source>
        <strain evidence="4 5">DSM 22789</strain>
    </source>
</reference>
<name>A0A1I6QE29_9SPHI</name>
<evidence type="ECO:0000256" key="1">
    <source>
        <dbReference type="SAM" id="MobiDB-lite"/>
    </source>
</evidence>